<evidence type="ECO:0000313" key="2">
    <source>
        <dbReference type="Proteomes" id="UP000828390"/>
    </source>
</evidence>
<organism evidence="1 2">
    <name type="scientific">Dreissena polymorpha</name>
    <name type="common">Zebra mussel</name>
    <name type="synonym">Mytilus polymorpha</name>
    <dbReference type="NCBI Taxonomy" id="45954"/>
    <lineage>
        <taxon>Eukaryota</taxon>
        <taxon>Metazoa</taxon>
        <taxon>Spiralia</taxon>
        <taxon>Lophotrochozoa</taxon>
        <taxon>Mollusca</taxon>
        <taxon>Bivalvia</taxon>
        <taxon>Autobranchia</taxon>
        <taxon>Heteroconchia</taxon>
        <taxon>Euheterodonta</taxon>
        <taxon>Imparidentia</taxon>
        <taxon>Neoheterodontei</taxon>
        <taxon>Myida</taxon>
        <taxon>Dreissenoidea</taxon>
        <taxon>Dreissenidae</taxon>
        <taxon>Dreissena</taxon>
    </lineage>
</organism>
<proteinExistence type="predicted"/>
<keyword evidence="2" id="KW-1185">Reference proteome</keyword>
<protein>
    <submittedName>
        <fullName evidence="1">Uncharacterized protein</fullName>
    </submittedName>
</protein>
<comment type="caution">
    <text evidence="1">The sequence shown here is derived from an EMBL/GenBank/DDBJ whole genome shotgun (WGS) entry which is preliminary data.</text>
</comment>
<gene>
    <name evidence="1" type="ORF">DPMN_137433</name>
</gene>
<dbReference type="EMBL" id="JAIWYP010000006">
    <property type="protein sequence ID" value="KAH3809070.1"/>
    <property type="molecule type" value="Genomic_DNA"/>
</dbReference>
<dbReference type="AlphaFoldDB" id="A0A9D4G5R6"/>
<evidence type="ECO:0000313" key="1">
    <source>
        <dbReference type="EMBL" id="KAH3809070.1"/>
    </source>
</evidence>
<reference evidence="1" key="2">
    <citation type="submission" date="2020-11" db="EMBL/GenBank/DDBJ databases">
        <authorList>
            <person name="McCartney M.A."/>
            <person name="Auch B."/>
            <person name="Kono T."/>
            <person name="Mallez S."/>
            <person name="Becker A."/>
            <person name="Gohl D.M."/>
            <person name="Silverstein K.A.T."/>
            <person name="Koren S."/>
            <person name="Bechman K.B."/>
            <person name="Herman A."/>
            <person name="Abrahante J.E."/>
            <person name="Garbe J."/>
        </authorList>
    </citation>
    <scope>NUCLEOTIDE SEQUENCE</scope>
    <source>
        <strain evidence="1">Duluth1</strain>
        <tissue evidence="1">Whole animal</tissue>
    </source>
</reference>
<reference evidence="1" key="1">
    <citation type="journal article" date="2019" name="bioRxiv">
        <title>The Genome of the Zebra Mussel, Dreissena polymorpha: A Resource for Invasive Species Research.</title>
        <authorList>
            <person name="McCartney M.A."/>
            <person name="Auch B."/>
            <person name="Kono T."/>
            <person name="Mallez S."/>
            <person name="Zhang Y."/>
            <person name="Obille A."/>
            <person name="Becker A."/>
            <person name="Abrahante J.E."/>
            <person name="Garbe J."/>
            <person name="Badalamenti J.P."/>
            <person name="Herman A."/>
            <person name="Mangelson H."/>
            <person name="Liachko I."/>
            <person name="Sullivan S."/>
            <person name="Sone E.D."/>
            <person name="Koren S."/>
            <person name="Silverstein K.A.T."/>
            <person name="Beckman K.B."/>
            <person name="Gohl D.M."/>
        </authorList>
    </citation>
    <scope>NUCLEOTIDE SEQUENCE</scope>
    <source>
        <strain evidence="1">Duluth1</strain>
        <tissue evidence="1">Whole animal</tissue>
    </source>
</reference>
<name>A0A9D4G5R6_DREPO</name>
<dbReference type="Proteomes" id="UP000828390">
    <property type="component" value="Unassembled WGS sequence"/>
</dbReference>
<accession>A0A9D4G5R6</accession>
<sequence length="88" mass="9262">MGDKVLDKESLFAAKLDHNMDISSYSGKLLESPQSSVSAESMKEKPVANPARLYQGGVGRGLLLIVCLTSGKPISLEALSLVQGGKTV</sequence>